<keyword evidence="11" id="KW-1185">Reference proteome</keyword>
<evidence type="ECO:0000313" key="3">
    <source>
        <dbReference type="EMBL" id="CAF3371765.1"/>
    </source>
</evidence>
<evidence type="ECO:0000313" key="11">
    <source>
        <dbReference type="Proteomes" id="UP000663873"/>
    </source>
</evidence>
<dbReference type="Proteomes" id="UP000663873">
    <property type="component" value="Unassembled WGS sequence"/>
</dbReference>
<evidence type="ECO:0000313" key="1">
    <source>
        <dbReference type="EMBL" id="CAF3292303.1"/>
    </source>
</evidence>
<dbReference type="Proteomes" id="UP000663869">
    <property type="component" value="Unassembled WGS sequence"/>
</dbReference>
<dbReference type="EMBL" id="CAJOBQ010001171">
    <property type="protein sequence ID" value="CAF4462633.1"/>
    <property type="molecule type" value="Genomic_DNA"/>
</dbReference>
<organism evidence="8 10">
    <name type="scientific">Rotaria socialis</name>
    <dbReference type="NCBI Taxonomy" id="392032"/>
    <lineage>
        <taxon>Eukaryota</taxon>
        <taxon>Metazoa</taxon>
        <taxon>Spiralia</taxon>
        <taxon>Gnathifera</taxon>
        <taxon>Rotifera</taxon>
        <taxon>Eurotatoria</taxon>
        <taxon>Bdelloidea</taxon>
        <taxon>Philodinida</taxon>
        <taxon>Philodinidae</taxon>
        <taxon>Rotaria</taxon>
    </lineage>
</organism>
<protein>
    <submittedName>
        <fullName evidence="8">Uncharacterized protein</fullName>
    </submittedName>
</protein>
<dbReference type="EMBL" id="CAJNYV010000584">
    <property type="protein sequence ID" value="CAF3369073.1"/>
    <property type="molecule type" value="Genomic_DNA"/>
</dbReference>
<dbReference type="Proteomes" id="UP000663862">
    <property type="component" value="Unassembled WGS sequence"/>
</dbReference>
<gene>
    <name evidence="3" type="ORF">FME351_LOCUS6405</name>
    <name evidence="6" type="ORF">HFQ381_LOCUS19834</name>
    <name evidence="2" type="ORF">KIK155_LOCUS5218</name>
    <name evidence="4" type="ORF">LUA448_LOCUS19292</name>
    <name evidence="9" type="ORF">QYT958_LOCUS18763</name>
    <name evidence="1" type="ORF">TIS948_LOCUS17627</name>
    <name evidence="8" type="ORF">TOA249_LOCUS13558</name>
    <name evidence="7" type="ORF">TSG867_LOCUS17947</name>
    <name evidence="5" type="ORF">UJA718_LOCUS14531</name>
</gene>
<dbReference type="AlphaFoldDB" id="A0A821F6I3"/>
<dbReference type="Proteomes" id="UP000663825">
    <property type="component" value="Unassembled WGS sequence"/>
</dbReference>
<comment type="caution">
    <text evidence="8">The sequence shown here is derived from an EMBL/GenBank/DDBJ whole genome shotgun (WGS) entry which is preliminary data.</text>
</comment>
<dbReference type="EMBL" id="CAJNXB010003039">
    <property type="protein sequence ID" value="CAF3292303.1"/>
    <property type="molecule type" value="Genomic_DNA"/>
</dbReference>
<evidence type="ECO:0000313" key="2">
    <source>
        <dbReference type="EMBL" id="CAF3369073.1"/>
    </source>
</evidence>
<evidence type="ECO:0000313" key="5">
    <source>
        <dbReference type="EMBL" id="CAF4331577.1"/>
    </source>
</evidence>
<dbReference type="EMBL" id="CAJNYD010002447">
    <property type="protein sequence ID" value="CAF3419525.1"/>
    <property type="molecule type" value="Genomic_DNA"/>
</dbReference>
<evidence type="ECO:0000313" key="8">
    <source>
        <dbReference type="EMBL" id="CAF4644943.1"/>
    </source>
</evidence>
<proteinExistence type="predicted"/>
<accession>A0A821F6I3</accession>
<evidence type="ECO:0000313" key="7">
    <source>
        <dbReference type="EMBL" id="CAF4462633.1"/>
    </source>
</evidence>
<evidence type="ECO:0000313" key="4">
    <source>
        <dbReference type="EMBL" id="CAF3419525.1"/>
    </source>
</evidence>
<dbReference type="Proteomes" id="UP000663851">
    <property type="component" value="Unassembled WGS sequence"/>
</dbReference>
<dbReference type="EMBL" id="CAJOBS010000807">
    <property type="protein sequence ID" value="CAF4644943.1"/>
    <property type="molecule type" value="Genomic_DNA"/>
</dbReference>
<evidence type="ECO:0000313" key="10">
    <source>
        <dbReference type="Proteomes" id="UP000663838"/>
    </source>
</evidence>
<dbReference type="EMBL" id="CAJOBO010001640">
    <property type="protein sequence ID" value="CAF4397475.1"/>
    <property type="molecule type" value="Genomic_DNA"/>
</dbReference>
<evidence type="ECO:0000313" key="6">
    <source>
        <dbReference type="EMBL" id="CAF4397475.1"/>
    </source>
</evidence>
<dbReference type="Proteomes" id="UP000663838">
    <property type="component" value="Unassembled WGS sequence"/>
</dbReference>
<dbReference type="Proteomes" id="UP000663848">
    <property type="component" value="Unassembled WGS sequence"/>
</dbReference>
<dbReference type="EMBL" id="CAJOBP010002059">
    <property type="protein sequence ID" value="CAF4331577.1"/>
    <property type="molecule type" value="Genomic_DNA"/>
</dbReference>
<dbReference type="Proteomes" id="UP000663833">
    <property type="component" value="Unassembled WGS sequence"/>
</dbReference>
<name>A0A821F6I3_9BILA</name>
<reference evidence="8" key="1">
    <citation type="submission" date="2021-02" db="EMBL/GenBank/DDBJ databases">
        <authorList>
            <person name="Nowell W R."/>
        </authorList>
    </citation>
    <scope>NUCLEOTIDE SEQUENCE</scope>
</reference>
<evidence type="ECO:0000313" key="9">
    <source>
        <dbReference type="EMBL" id="CAF4717681.1"/>
    </source>
</evidence>
<dbReference type="EMBL" id="CAJOBR010003006">
    <property type="protein sequence ID" value="CAF4717681.1"/>
    <property type="molecule type" value="Genomic_DNA"/>
</dbReference>
<sequence length="94" mass="10931">MAETEMNTCSFTFISIRTGLPVHVFGVNRTWEYLKEEFYRKGADIPDANYYETFGPGPKIFAVADNTVYYHHENVWIPYTSAFNISYGIMKIDE</sequence>
<dbReference type="OrthoDB" id="9970215at2759"/>
<dbReference type="Proteomes" id="UP000663865">
    <property type="component" value="Unassembled WGS sequence"/>
</dbReference>
<dbReference type="EMBL" id="CAJNYU010000533">
    <property type="protein sequence ID" value="CAF3371765.1"/>
    <property type="molecule type" value="Genomic_DNA"/>
</dbReference>